<dbReference type="AlphaFoldDB" id="A0A0A9BLD2"/>
<organism evidence="1">
    <name type="scientific">Arundo donax</name>
    <name type="common">Giant reed</name>
    <name type="synonym">Donax arundinaceus</name>
    <dbReference type="NCBI Taxonomy" id="35708"/>
    <lineage>
        <taxon>Eukaryota</taxon>
        <taxon>Viridiplantae</taxon>
        <taxon>Streptophyta</taxon>
        <taxon>Embryophyta</taxon>
        <taxon>Tracheophyta</taxon>
        <taxon>Spermatophyta</taxon>
        <taxon>Magnoliopsida</taxon>
        <taxon>Liliopsida</taxon>
        <taxon>Poales</taxon>
        <taxon>Poaceae</taxon>
        <taxon>PACMAD clade</taxon>
        <taxon>Arundinoideae</taxon>
        <taxon>Arundineae</taxon>
        <taxon>Arundo</taxon>
    </lineage>
</organism>
<proteinExistence type="predicted"/>
<protein>
    <submittedName>
        <fullName evidence="1">Uncharacterized protein</fullName>
    </submittedName>
</protein>
<name>A0A0A9BLD2_ARUDO</name>
<dbReference type="EMBL" id="GBRH01233739">
    <property type="protein sequence ID" value="JAD64156.1"/>
    <property type="molecule type" value="Transcribed_RNA"/>
</dbReference>
<reference evidence="1" key="2">
    <citation type="journal article" date="2015" name="Data Brief">
        <title>Shoot transcriptome of the giant reed, Arundo donax.</title>
        <authorList>
            <person name="Barrero R.A."/>
            <person name="Guerrero F.D."/>
            <person name="Moolhuijzen P."/>
            <person name="Goolsby J.A."/>
            <person name="Tidwell J."/>
            <person name="Bellgard S.E."/>
            <person name="Bellgard M.I."/>
        </authorList>
    </citation>
    <scope>NUCLEOTIDE SEQUENCE</scope>
    <source>
        <tissue evidence="1">Shoot tissue taken approximately 20 cm above the soil surface</tissue>
    </source>
</reference>
<sequence length="69" mass="7938">MATTHISSANTLVKKQKFYNLVSLMFNHFCRCTRRNSACSSILIVTILRSKWSKTLNLQLFISSRKTAK</sequence>
<accession>A0A0A9BLD2</accession>
<reference evidence="1" key="1">
    <citation type="submission" date="2014-09" db="EMBL/GenBank/DDBJ databases">
        <authorList>
            <person name="Magalhaes I.L.F."/>
            <person name="Oliveira U."/>
            <person name="Santos F.R."/>
            <person name="Vidigal T.H.D.A."/>
            <person name="Brescovit A.D."/>
            <person name="Santos A.J."/>
        </authorList>
    </citation>
    <scope>NUCLEOTIDE SEQUENCE</scope>
    <source>
        <tissue evidence="1">Shoot tissue taken approximately 20 cm above the soil surface</tissue>
    </source>
</reference>
<evidence type="ECO:0000313" key="1">
    <source>
        <dbReference type="EMBL" id="JAD64156.1"/>
    </source>
</evidence>